<gene>
    <name evidence="1" type="ORF">GETHLI_06890</name>
</gene>
<organism evidence="1 2">
    <name type="scientific">Geothrix limicola</name>
    <dbReference type="NCBI Taxonomy" id="2927978"/>
    <lineage>
        <taxon>Bacteria</taxon>
        <taxon>Pseudomonadati</taxon>
        <taxon>Acidobacteriota</taxon>
        <taxon>Holophagae</taxon>
        <taxon>Holophagales</taxon>
        <taxon>Holophagaceae</taxon>
        <taxon>Geothrix</taxon>
    </lineage>
</organism>
<keyword evidence="2" id="KW-1185">Reference proteome</keyword>
<protein>
    <submittedName>
        <fullName evidence="1">Uncharacterized protein</fullName>
    </submittedName>
</protein>
<reference evidence="1 2" key="1">
    <citation type="journal article" date="2023" name="Antonie Van Leeuwenhoek">
        <title>Mesoterricola silvestris gen. nov., sp. nov., Mesoterricola sediminis sp. nov., Geothrix oryzae sp. nov., Geothrix edaphica sp. nov., Geothrix rubra sp. nov., and Geothrix limicola sp. nov., six novel members of Acidobacteriota isolated from soils.</title>
        <authorList>
            <person name="Itoh H."/>
            <person name="Sugisawa Y."/>
            <person name="Mise K."/>
            <person name="Xu Z."/>
            <person name="Kuniyasu M."/>
            <person name="Ushijima N."/>
            <person name="Kawano K."/>
            <person name="Kobayashi E."/>
            <person name="Shiratori Y."/>
            <person name="Masuda Y."/>
            <person name="Senoo K."/>
        </authorList>
    </citation>
    <scope>NUCLEOTIDE SEQUENCE [LARGE SCALE GENOMIC DNA]</scope>
    <source>
        <strain evidence="1 2">Red804</strain>
    </source>
</reference>
<dbReference type="Proteomes" id="UP001165069">
    <property type="component" value="Unassembled WGS sequence"/>
</dbReference>
<evidence type="ECO:0000313" key="1">
    <source>
        <dbReference type="EMBL" id="GLH72187.1"/>
    </source>
</evidence>
<sequence length="168" mass="18379">MVGGFATDASLHRQAPFWEDDAAGGYLIWQALGRAKLLHKKDAGYTLGRGGFWDPAPPRTLGLAMTYVGFRPAQGAVDFDQVVHPWNIHRLETLAQGCWSRSMDRLKIITLGEAARFMMCAIAYGMPGIPVLSLPEPTPDELSRDLGHDSTAGLWLDWASDLLAVGRS</sequence>
<proteinExistence type="predicted"/>
<name>A0ABQ5QBJ8_9BACT</name>
<accession>A0ABQ5QBJ8</accession>
<dbReference type="EMBL" id="BSDE01000001">
    <property type="protein sequence ID" value="GLH72187.1"/>
    <property type="molecule type" value="Genomic_DNA"/>
</dbReference>
<evidence type="ECO:0000313" key="2">
    <source>
        <dbReference type="Proteomes" id="UP001165069"/>
    </source>
</evidence>
<comment type="caution">
    <text evidence="1">The sequence shown here is derived from an EMBL/GenBank/DDBJ whole genome shotgun (WGS) entry which is preliminary data.</text>
</comment>